<gene>
    <name evidence="1" type="ORF">DSO57_1026102</name>
</gene>
<dbReference type="Proteomes" id="UP001165960">
    <property type="component" value="Unassembled WGS sequence"/>
</dbReference>
<accession>A0ACC2RT65</accession>
<sequence>MHTLVGHIEAHTPVLCVSLADTRILAGTGDGHLYIWDCSSDTHPACSLPALLSPAEPVEGWQHHFS</sequence>
<proteinExistence type="predicted"/>
<keyword evidence="2" id="KW-1185">Reference proteome</keyword>
<comment type="caution">
    <text evidence="1">The sequence shown here is derived from an EMBL/GenBank/DDBJ whole genome shotgun (WGS) entry which is preliminary data.</text>
</comment>
<name>A0ACC2RT65_9FUNG</name>
<dbReference type="EMBL" id="QTSX02006540">
    <property type="protein sequence ID" value="KAJ9053252.1"/>
    <property type="molecule type" value="Genomic_DNA"/>
</dbReference>
<evidence type="ECO:0000313" key="2">
    <source>
        <dbReference type="Proteomes" id="UP001165960"/>
    </source>
</evidence>
<organism evidence="1 2">
    <name type="scientific">Entomophthora muscae</name>
    <dbReference type="NCBI Taxonomy" id="34485"/>
    <lineage>
        <taxon>Eukaryota</taxon>
        <taxon>Fungi</taxon>
        <taxon>Fungi incertae sedis</taxon>
        <taxon>Zoopagomycota</taxon>
        <taxon>Entomophthoromycotina</taxon>
        <taxon>Entomophthoromycetes</taxon>
        <taxon>Entomophthorales</taxon>
        <taxon>Entomophthoraceae</taxon>
        <taxon>Entomophthora</taxon>
    </lineage>
</organism>
<protein>
    <submittedName>
        <fullName evidence="1">Uncharacterized protein</fullName>
    </submittedName>
</protein>
<reference evidence="1" key="1">
    <citation type="submission" date="2022-04" db="EMBL/GenBank/DDBJ databases">
        <title>Genome of the entomopathogenic fungus Entomophthora muscae.</title>
        <authorList>
            <person name="Elya C."/>
            <person name="Lovett B.R."/>
            <person name="Lee E."/>
            <person name="Macias A.M."/>
            <person name="Hajek A.E."/>
            <person name="De Bivort B.L."/>
            <person name="Kasson M.T."/>
            <person name="De Fine Licht H.H."/>
            <person name="Stajich J.E."/>
        </authorList>
    </citation>
    <scope>NUCLEOTIDE SEQUENCE</scope>
    <source>
        <strain evidence="1">Berkeley</strain>
    </source>
</reference>
<evidence type="ECO:0000313" key="1">
    <source>
        <dbReference type="EMBL" id="KAJ9053252.1"/>
    </source>
</evidence>